<dbReference type="SUPFAM" id="SSF53850">
    <property type="entry name" value="Periplasmic binding protein-like II"/>
    <property type="match status" value="1"/>
</dbReference>
<accession>A0A931AZY3</accession>
<evidence type="ECO:0000256" key="4">
    <source>
        <dbReference type="ARBA" id="ARBA00022989"/>
    </source>
</evidence>
<dbReference type="PANTHER" id="PTHR30177">
    <property type="entry name" value="GLYCINE BETAINE/L-PROLINE TRANSPORT SYSTEM PERMEASE PROTEIN PROW"/>
    <property type="match status" value="1"/>
</dbReference>
<comment type="subcellular location">
    <subcellularLocation>
        <location evidence="8">Cell membrane</location>
        <topology evidence="8">Multi-pass membrane protein</topology>
    </subcellularLocation>
    <subcellularLocation>
        <location evidence="1">Membrane</location>
        <topology evidence="1">Multi-pass membrane protein</topology>
    </subcellularLocation>
</comment>
<feature type="transmembrane region" description="Helical" evidence="8">
    <location>
        <begin position="178"/>
        <end position="201"/>
    </location>
</feature>
<evidence type="ECO:0000256" key="6">
    <source>
        <dbReference type="ARBA" id="ARBA00035642"/>
    </source>
</evidence>
<comment type="similarity">
    <text evidence="6">In the C-terminal section; belongs to the OsmX family.</text>
</comment>
<dbReference type="Pfam" id="PF00528">
    <property type="entry name" value="BPD_transp_1"/>
    <property type="match status" value="1"/>
</dbReference>
<keyword evidence="4 8" id="KW-1133">Transmembrane helix</keyword>
<dbReference type="CDD" id="cd13610">
    <property type="entry name" value="PBP2_ChoS"/>
    <property type="match status" value="1"/>
</dbReference>
<feature type="transmembrane region" description="Helical" evidence="8">
    <location>
        <begin position="80"/>
        <end position="97"/>
    </location>
</feature>
<dbReference type="Gene3D" id="1.10.3720.10">
    <property type="entry name" value="MetI-like"/>
    <property type="match status" value="1"/>
</dbReference>
<sequence>MNNFIQTLSERKVELVSAIFQHLSISLIALLMAIVIAIPLAIWTINHKRMAEVFLQITSVFQTIPSLALLGLLIPFVGIGTVPALIALVIYALLPIFQNTYIGLSEIDPSIEEAAVAFGMSRMRRLIKVELPIALPVIISGIRTALVLIIGTATLAALIGAGGLGTFILLGIDRNNPVLTLIGAISSALLAIVFSSLIRLLQHLKPRYTVITLLLILVGIGGASLYQSGIFKEDKITIAGKLGSEPDILIQMYKELIEDETNVKVELKPNFGKTSFLFSALENQQIDVYPEFTGTVLESLVKVPNALKGEQFSEQETYEQANSLLNEQFGMILLQPMLYQNTYALAVKKSFAKENNLKTISDLTKIKEQAKAGFTLEFIDRSDGYKGLKETYRLDFPSVQSMEPSIRYQAINNDEVNLVDAYSTDSELKQYDLVTLEDDYGLFPNYQGSPLMTKAFANTHKEVLNALEKLSGKITEKQMISMNYQVNVEKKQPAEVAHTFLKKEGLLKEENK</sequence>
<evidence type="ECO:0000313" key="10">
    <source>
        <dbReference type="EMBL" id="MBF8807875.1"/>
    </source>
</evidence>
<evidence type="ECO:0000256" key="2">
    <source>
        <dbReference type="ARBA" id="ARBA00022448"/>
    </source>
</evidence>
<proteinExistence type="inferred from homology"/>
<dbReference type="PANTHER" id="PTHR30177:SF4">
    <property type="entry name" value="OSMOPROTECTANT IMPORT PERMEASE PROTEIN OSMW"/>
    <property type="match status" value="1"/>
</dbReference>
<dbReference type="SUPFAM" id="SSF161098">
    <property type="entry name" value="MetI-like"/>
    <property type="match status" value="1"/>
</dbReference>
<comment type="similarity">
    <text evidence="7">In the N-terminal section; belongs to the binding-protein-dependent transport system permease family.</text>
</comment>
<evidence type="ECO:0000256" key="1">
    <source>
        <dbReference type="ARBA" id="ARBA00004141"/>
    </source>
</evidence>
<comment type="similarity">
    <text evidence="8">Belongs to the binding-protein-dependent transport system permease family.</text>
</comment>
<evidence type="ECO:0000313" key="11">
    <source>
        <dbReference type="Proteomes" id="UP000637757"/>
    </source>
</evidence>
<feature type="transmembrane region" description="Helical" evidence="8">
    <location>
        <begin position="145"/>
        <end position="172"/>
    </location>
</feature>
<keyword evidence="3 8" id="KW-0812">Transmembrane</keyword>
<feature type="transmembrane region" description="Helical" evidence="8">
    <location>
        <begin position="208"/>
        <end position="226"/>
    </location>
</feature>
<feature type="transmembrane region" description="Helical" evidence="8">
    <location>
        <begin position="20"/>
        <end position="41"/>
    </location>
</feature>
<evidence type="ECO:0000256" key="8">
    <source>
        <dbReference type="RuleBase" id="RU363032"/>
    </source>
</evidence>
<dbReference type="GO" id="GO:0022857">
    <property type="term" value="F:transmembrane transporter activity"/>
    <property type="evidence" value="ECO:0007669"/>
    <property type="project" value="InterPro"/>
</dbReference>
<dbReference type="InterPro" id="IPR007210">
    <property type="entry name" value="ABC_Gly_betaine_transp_sub-bd"/>
</dbReference>
<dbReference type="Proteomes" id="UP000637757">
    <property type="component" value="Unassembled WGS sequence"/>
</dbReference>
<protein>
    <submittedName>
        <fullName evidence="10">ABC transporter permease/substrate-binding protein</fullName>
    </submittedName>
</protein>
<organism evidence="10 11">
    <name type="scientific">Enterococcus lacertideformus</name>
    <dbReference type="NCBI Taxonomy" id="2771493"/>
    <lineage>
        <taxon>Bacteria</taxon>
        <taxon>Bacillati</taxon>
        <taxon>Bacillota</taxon>
        <taxon>Bacilli</taxon>
        <taxon>Lactobacillales</taxon>
        <taxon>Enterococcaceae</taxon>
        <taxon>Enterococcus</taxon>
    </lineage>
</organism>
<dbReference type="Gene3D" id="3.40.190.10">
    <property type="entry name" value="Periplasmic binding protein-like II"/>
    <property type="match status" value="1"/>
</dbReference>
<name>A0A931AZY3_9ENTE</name>
<dbReference type="AlphaFoldDB" id="A0A931AZY3"/>
<evidence type="ECO:0000256" key="7">
    <source>
        <dbReference type="ARBA" id="ARBA00035652"/>
    </source>
</evidence>
<dbReference type="GO" id="GO:0031460">
    <property type="term" value="P:glycine betaine transport"/>
    <property type="evidence" value="ECO:0007669"/>
    <property type="project" value="TreeGrafter"/>
</dbReference>
<dbReference type="InterPro" id="IPR051204">
    <property type="entry name" value="ABC_transp_perm/SBD"/>
</dbReference>
<dbReference type="InterPro" id="IPR058089">
    <property type="entry name" value="EgtUBC_SBD"/>
</dbReference>
<dbReference type="Pfam" id="PF04069">
    <property type="entry name" value="OpuAC"/>
    <property type="match status" value="1"/>
</dbReference>
<dbReference type="InterPro" id="IPR035906">
    <property type="entry name" value="MetI-like_sf"/>
</dbReference>
<dbReference type="InterPro" id="IPR000515">
    <property type="entry name" value="MetI-like"/>
</dbReference>
<dbReference type="PROSITE" id="PS50928">
    <property type="entry name" value="ABC_TM1"/>
    <property type="match status" value="1"/>
</dbReference>
<keyword evidence="11" id="KW-1185">Reference proteome</keyword>
<keyword evidence="5 8" id="KW-0472">Membrane</keyword>
<dbReference type="FunFam" id="1.10.3720.10:FF:000001">
    <property type="entry name" value="Glycine betaine ABC transporter, permease"/>
    <property type="match status" value="1"/>
</dbReference>
<dbReference type="GO" id="GO:0043190">
    <property type="term" value="C:ATP-binding cassette (ABC) transporter complex"/>
    <property type="evidence" value="ECO:0007669"/>
    <property type="project" value="InterPro"/>
</dbReference>
<feature type="domain" description="ABC transmembrane type-1" evidence="9">
    <location>
        <begin position="19"/>
        <end position="202"/>
    </location>
</feature>
<keyword evidence="2 8" id="KW-0813">Transport</keyword>
<dbReference type="EMBL" id="JADAKE010000014">
    <property type="protein sequence ID" value="MBF8807875.1"/>
    <property type="molecule type" value="Genomic_DNA"/>
</dbReference>
<dbReference type="Gene3D" id="3.40.190.120">
    <property type="entry name" value="Osmoprotection protein (prox), domain 2"/>
    <property type="match status" value="1"/>
</dbReference>
<comment type="caution">
    <text evidence="10">The sequence shown here is derived from an EMBL/GenBank/DDBJ whole genome shotgun (WGS) entry which is preliminary data.</text>
</comment>
<dbReference type="CDD" id="cd06261">
    <property type="entry name" value="TM_PBP2"/>
    <property type="match status" value="1"/>
</dbReference>
<evidence type="ECO:0000256" key="3">
    <source>
        <dbReference type="ARBA" id="ARBA00022692"/>
    </source>
</evidence>
<gene>
    <name evidence="10" type="ORF">IC227_05370</name>
</gene>
<evidence type="ECO:0000256" key="5">
    <source>
        <dbReference type="ARBA" id="ARBA00023136"/>
    </source>
</evidence>
<reference evidence="10" key="1">
    <citation type="submission" date="2020-09" db="EMBL/GenBank/DDBJ databases">
        <title>Genomic insights into the novelty and pathogenicity of a unique biofilm-forming Enterococcus sp. bacteria (Enterococcus lacertideformus) identified in reptiles.</title>
        <authorList>
            <person name="Agius J.E."/>
            <person name="Phalen D.N."/>
            <person name="Rose K."/>
            <person name="Eden J.-S."/>
        </authorList>
    </citation>
    <scope>NUCLEOTIDE SEQUENCE</scope>
    <source>
        <strain evidence="10">PHRS 0518</strain>
    </source>
</reference>
<evidence type="ECO:0000259" key="9">
    <source>
        <dbReference type="PROSITE" id="PS50928"/>
    </source>
</evidence>